<reference evidence="2 3" key="1">
    <citation type="submission" date="2020-03" db="EMBL/GenBank/DDBJ databases">
        <title>Leucobacter sp. nov., isolated from beetles.</title>
        <authorList>
            <person name="Hyun D.-W."/>
            <person name="Bae J.-W."/>
        </authorList>
    </citation>
    <scope>NUCLEOTIDE SEQUENCE [LARGE SCALE GENOMIC DNA]</scope>
    <source>
        <strain evidence="2 3">HDW9A</strain>
    </source>
</reference>
<gene>
    <name evidence="2" type="ORF">G7066_11425</name>
</gene>
<evidence type="ECO:0000259" key="1">
    <source>
        <dbReference type="Pfam" id="PF00144"/>
    </source>
</evidence>
<sequence length="222" mass="23799">MGQGSGNEQRHRYNKAAHTAAGFGDIGDGEAPDHNTVFRIASCTKSFTAVRALQLRDLGLLDLDRPITELLPYPVLIHSPQADSPIPTPRMLLTMSGGLPTDDAWADRLEAMAGEDFDAMLSRGIRLNAVPGTQYEYANLGWAILGRIMEYLDGRPLTTQVAREVLDPLGLDGVRFTPPPGRRIAQGFAKRSTGWEPQAVTTPGAFSAIGASLPLAVTSCTG</sequence>
<name>A0ABX6JXJ1_9MICO</name>
<keyword evidence="3" id="KW-1185">Reference proteome</keyword>
<dbReference type="Gene3D" id="3.40.710.10">
    <property type="entry name" value="DD-peptidase/beta-lactamase superfamily"/>
    <property type="match status" value="1"/>
</dbReference>
<dbReference type="InterPro" id="IPR050789">
    <property type="entry name" value="Diverse_Enzym_Activities"/>
</dbReference>
<proteinExistence type="predicted"/>
<dbReference type="EMBL" id="CP049933">
    <property type="protein sequence ID" value="QIM19030.1"/>
    <property type="molecule type" value="Genomic_DNA"/>
</dbReference>
<accession>A0ABX6JXJ1</accession>
<dbReference type="InterPro" id="IPR012338">
    <property type="entry name" value="Beta-lactam/transpept-like"/>
</dbReference>
<organism evidence="2 3">
    <name type="scientific">Leucobacter coleopterorum</name>
    <dbReference type="NCBI Taxonomy" id="2714933"/>
    <lineage>
        <taxon>Bacteria</taxon>
        <taxon>Bacillati</taxon>
        <taxon>Actinomycetota</taxon>
        <taxon>Actinomycetes</taxon>
        <taxon>Micrococcales</taxon>
        <taxon>Microbacteriaceae</taxon>
        <taxon>Leucobacter</taxon>
    </lineage>
</organism>
<evidence type="ECO:0000313" key="2">
    <source>
        <dbReference type="EMBL" id="QIM19030.1"/>
    </source>
</evidence>
<dbReference type="InterPro" id="IPR001466">
    <property type="entry name" value="Beta-lactam-related"/>
</dbReference>
<dbReference type="SUPFAM" id="SSF56601">
    <property type="entry name" value="beta-lactamase/transpeptidase-like"/>
    <property type="match status" value="1"/>
</dbReference>
<dbReference type="Proteomes" id="UP000503441">
    <property type="component" value="Chromosome"/>
</dbReference>
<dbReference type="Pfam" id="PF00144">
    <property type="entry name" value="Beta-lactamase"/>
    <property type="match status" value="1"/>
</dbReference>
<dbReference type="PANTHER" id="PTHR43283">
    <property type="entry name" value="BETA-LACTAMASE-RELATED"/>
    <property type="match status" value="1"/>
</dbReference>
<evidence type="ECO:0000313" key="3">
    <source>
        <dbReference type="Proteomes" id="UP000503441"/>
    </source>
</evidence>
<feature type="domain" description="Beta-lactamase-related" evidence="1">
    <location>
        <begin position="17"/>
        <end position="204"/>
    </location>
</feature>
<protein>
    <submittedName>
        <fullName evidence="2">Beta-lactamase family protein</fullName>
    </submittedName>
</protein>